<feature type="compositionally biased region" description="Basic and acidic residues" evidence="1">
    <location>
        <begin position="351"/>
        <end position="364"/>
    </location>
</feature>
<sequence>MSTLIETGPYKLLNKDSTDRLSRKATEKLLQLKRSENLSETEYNDITPKQKQPPRIYSVSKIYKTDVSLRPIVSCVNTLAYDLSGYLARILSLLTEETVQAALHRLNNDPSLPDRTALTPPQIADLLNFVLRSTYFKYNGALYDQQERATMGILFSAVIADLYMKAFEEQTEATAPEPPRICKRYVDDNLTVTKQHNVDNFLSHLSQQHLSIRFTMETENSNKITFLDTLVTREPDETAQETKHLSALLVANGYPPYFLQKVTKTRLPTPERKTAECKSTAVLLYIKGVSELLRRHLRQQGIRTVFKSDTTLRYRLVRPKDPADPNKQDGVVYKIPCSCSKVYIRKTGRPMQERMKEHDRDIRLARTQNSAVPEHAN</sequence>
<dbReference type="Proteomes" id="UP000225706">
    <property type="component" value="Unassembled WGS sequence"/>
</dbReference>
<feature type="region of interest" description="Disordered" evidence="1">
    <location>
        <begin position="350"/>
        <end position="377"/>
    </location>
</feature>
<dbReference type="OrthoDB" id="5955768at2759"/>
<organism evidence="2 3">
    <name type="scientific">Stylophora pistillata</name>
    <name type="common">Smooth cauliflower coral</name>
    <dbReference type="NCBI Taxonomy" id="50429"/>
    <lineage>
        <taxon>Eukaryota</taxon>
        <taxon>Metazoa</taxon>
        <taxon>Cnidaria</taxon>
        <taxon>Anthozoa</taxon>
        <taxon>Hexacorallia</taxon>
        <taxon>Scleractinia</taxon>
        <taxon>Astrocoeniina</taxon>
        <taxon>Pocilloporidae</taxon>
        <taxon>Stylophora</taxon>
    </lineage>
</organism>
<proteinExistence type="predicted"/>
<dbReference type="PANTHER" id="PTHR21301:SF11">
    <property type="entry name" value="GIY-YIG DOMAIN-CONTAINING PROTEIN"/>
    <property type="match status" value="1"/>
</dbReference>
<accession>A0A2B4S6D0</accession>
<evidence type="ECO:0000256" key="1">
    <source>
        <dbReference type="SAM" id="MobiDB-lite"/>
    </source>
</evidence>
<evidence type="ECO:0000313" key="3">
    <source>
        <dbReference type="Proteomes" id="UP000225706"/>
    </source>
</evidence>
<protein>
    <recommendedName>
        <fullName evidence="4">Reverse transcriptase domain-containing protein</fullName>
    </recommendedName>
</protein>
<name>A0A2B4S6D0_STYPI</name>
<gene>
    <name evidence="2" type="ORF">AWC38_SpisGene10795</name>
</gene>
<dbReference type="PANTHER" id="PTHR21301">
    <property type="entry name" value="REVERSE TRANSCRIPTASE"/>
    <property type="match status" value="1"/>
</dbReference>
<evidence type="ECO:0008006" key="4">
    <source>
        <dbReference type="Google" id="ProtNLM"/>
    </source>
</evidence>
<comment type="caution">
    <text evidence="2">The sequence shown here is derived from an EMBL/GenBank/DDBJ whole genome shotgun (WGS) entry which is preliminary data.</text>
</comment>
<evidence type="ECO:0000313" key="2">
    <source>
        <dbReference type="EMBL" id="PFX24603.1"/>
    </source>
</evidence>
<reference evidence="3" key="1">
    <citation type="journal article" date="2017" name="bioRxiv">
        <title>Comparative analysis of the genomes of Stylophora pistillata and Acropora digitifera provides evidence for extensive differences between species of corals.</title>
        <authorList>
            <person name="Voolstra C.R."/>
            <person name="Li Y."/>
            <person name="Liew Y.J."/>
            <person name="Baumgarten S."/>
            <person name="Zoccola D."/>
            <person name="Flot J.-F."/>
            <person name="Tambutte S."/>
            <person name="Allemand D."/>
            <person name="Aranda M."/>
        </authorList>
    </citation>
    <scope>NUCLEOTIDE SEQUENCE [LARGE SCALE GENOMIC DNA]</scope>
</reference>
<dbReference type="AlphaFoldDB" id="A0A2B4S6D0"/>
<keyword evidence="3" id="KW-1185">Reference proteome</keyword>
<dbReference type="STRING" id="50429.A0A2B4S6D0"/>
<dbReference type="EMBL" id="LSMT01000172">
    <property type="protein sequence ID" value="PFX24603.1"/>
    <property type="molecule type" value="Genomic_DNA"/>
</dbReference>